<keyword evidence="11" id="KW-1185">Reference proteome</keyword>
<evidence type="ECO:0000313" key="11">
    <source>
        <dbReference type="Proteomes" id="UP000055024"/>
    </source>
</evidence>
<keyword evidence="8 9" id="KW-0472">Membrane</keyword>
<dbReference type="Pfam" id="PF12597">
    <property type="entry name" value="Cox20"/>
    <property type="match status" value="1"/>
</dbReference>
<feature type="transmembrane region" description="Helical" evidence="9">
    <location>
        <begin position="32"/>
        <end position="50"/>
    </location>
</feature>
<keyword evidence="6 9" id="KW-1133">Transmembrane helix</keyword>
<gene>
    <name evidence="10" type="ORF">T11_3870</name>
</gene>
<keyword evidence="5" id="KW-0999">Mitochondrion inner membrane</keyword>
<dbReference type="OrthoDB" id="5916383at2759"/>
<comment type="similarity">
    <text evidence="2">Belongs to the COX20 family.</text>
</comment>
<comment type="subcellular location">
    <subcellularLocation>
        <location evidence="1">Mitochondrion inner membrane</location>
    </subcellularLocation>
</comment>
<accession>A0A0V1H3V9</accession>
<evidence type="ECO:0000256" key="7">
    <source>
        <dbReference type="ARBA" id="ARBA00023128"/>
    </source>
</evidence>
<evidence type="ECO:0000313" key="10">
    <source>
        <dbReference type="EMBL" id="KRZ04959.1"/>
    </source>
</evidence>
<reference evidence="10 11" key="1">
    <citation type="submission" date="2015-01" db="EMBL/GenBank/DDBJ databases">
        <title>Evolution of Trichinella species and genotypes.</title>
        <authorList>
            <person name="Korhonen P.K."/>
            <person name="Edoardo P."/>
            <person name="Giuseppe L.R."/>
            <person name="Gasser R.B."/>
        </authorList>
    </citation>
    <scope>NUCLEOTIDE SEQUENCE [LARGE SCALE GENOMIC DNA]</scope>
    <source>
        <strain evidence="10">ISS1029</strain>
    </source>
</reference>
<evidence type="ECO:0000256" key="2">
    <source>
        <dbReference type="ARBA" id="ARBA00009575"/>
    </source>
</evidence>
<organism evidence="10 11">
    <name type="scientific">Trichinella zimbabwensis</name>
    <dbReference type="NCBI Taxonomy" id="268475"/>
    <lineage>
        <taxon>Eukaryota</taxon>
        <taxon>Metazoa</taxon>
        <taxon>Ecdysozoa</taxon>
        <taxon>Nematoda</taxon>
        <taxon>Enoplea</taxon>
        <taxon>Dorylaimia</taxon>
        <taxon>Trichinellida</taxon>
        <taxon>Trichinellidae</taxon>
        <taxon>Trichinella</taxon>
    </lineage>
</organism>
<dbReference type="EMBL" id="JYDP01000149">
    <property type="protein sequence ID" value="KRZ04959.1"/>
    <property type="molecule type" value="Genomic_DNA"/>
</dbReference>
<evidence type="ECO:0000256" key="1">
    <source>
        <dbReference type="ARBA" id="ARBA00004273"/>
    </source>
</evidence>
<dbReference type="AlphaFoldDB" id="A0A0V1H3V9"/>
<sequence length="100" mass="11581">MDDQPKEETFVDMAKKRMLNPLEIPCFSRSQLYGILAGVFFTLGMFGWTGQMRRSFRAGGFVYFVSSLTMFAYCRRRINEVEVVIQDAKQALQKRGHNSE</sequence>
<evidence type="ECO:0000256" key="4">
    <source>
        <dbReference type="ARBA" id="ARBA00022692"/>
    </source>
</evidence>
<evidence type="ECO:0000256" key="3">
    <source>
        <dbReference type="ARBA" id="ARBA00017689"/>
    </source>
</evidence>
<proteinExistence type="inferred from homology"/>
<dbReference type="Proteomes" id="UP000055024">
    <property type="component" value="Unassembled WGS sequence"/>
</dbReference>
<evidence type="ECO:0000256" key="6">
    <source>
        <dbReference type="ARBA" id="ARBA00022989"/>
    </source>
</evidence>
<comment type="caution">
    <text evidence="10">The sequence shown here is derived from an EMBL/GenBank/DDBJ whole genome shotgun (WGS) entry which is preliminary data.</text>
</comment>
<protein>
    <recommendedName>
        <fullName evidence="3">Cytochrome c oxidase assembly protein COX20, mitochondrial</fullName>
    </recommendedName>
</protein>
<keyword evidence="7" id="KW-0496">Mitochondrion</keyword>
<evidence type="ECO:0000256" key="5">
    <source>
        <dbReference type="ARBA" id="ARBA00022792"/>
    </source>
</evidence>
<evidence type="ECO:0000256" key="8">
    <source>
        <dbReference type="ARBA" id="ARBA00023136"/>
    </source>
</evidence>
<dbReference type="GO" id="GO:0005743">
    <property type="term" value="C:mitochondrial inner membrane"/>
    <property type="evidence" value="ECO:0007669"/>
    <property type="project" value="UniProtKB-SubCell"/>
</dbReference>
<name>A0A0V1H3V9_9BILA</name>
<keyword evidence="4 9" id="KW-0812">Transmembrane</keyword>
<dbReference type="InterPro" id="IPR022533">
    <property type="entry name" value="Cox20"/>
</dbReference>
<dbReference type="GO" id="GO:0033617">
    <property type="term" value="P:mitochondrial respiratory chain complex IV assembly"/>
    <property type="evidence" value="ECO:0007669"/>
    <property type="project" value="InterPro"/>
</dbReference>
<evidence type="ECO:0000256" key="9">
    <source>
        <dbReference type="SAM" id="Phobius"/>
    </source>
</evidence>